<gene>
    <name evidence="1" type="ORF">HINF_LOCUS36857</name>
    <name evidence="2" type="ORF">HINF_LOCUS66227</name>
</gene>
<dbReference type="Proteomes" id="UP001642409">
    <property type="component" value="Unassembled WGS sequence"/>
</dbReference>
<name>A0AA86UFI1_9EUKA</name>
<accession>A0AA86UFI1</accession>
<organism evidence="1">
    <name type="scientific">Hexamita inflata</name>
    <dbReference type="NCBI Taxonomy" id="28002"/>
    <lineage>
        <taxon>Eukaryota</taxon>
        <taxon>Metamonada</taxon>
        <taxon>Diplomonadida</taxon>
        <taxon>Hexamitidae</taxon>
        <taxon>Hexamitinae</taxon>
        <taxon>Hexamita</taxon>
    </lineage>
</organism>
<evidence type="ECO:0000313" key="3">
    <source>
        <dbReference type="Proteomes" id="UP001642409"/>
    </source>
</evidence>
<keyword evidence="3" id="KW-1185">Reference proteome</keyword>
<dbReference type="AlphaFoldDB" id="A0AA86UFI1"/>
<dbReference type="EMBL" id="CAXDID020000444">
    <property type="protein sequence ID" value="CAL6092360.1"/>
    <property type="molecule type" value="Genomic_DNA"/>
</dbReference>
<sequence length="1095" mass="118065">MKCQTIIDSNINISLQFQVLTGALICIICDIEVNRCTLVFIASGQQISGLIILSQESFIVQNSFVQFRIRSINSSGLINVINESSLRVDINLCKLTGSNLIQSLNNGYIASTCSVNVQLNITQMYICIDKTLRFGENSVQIQNTNGESVMCDLCDNQYVVYGLCSGVPLDYSESVDGMFKCVYPFEYFDNQCICAYGYLLNKTKCINVIDALSNMKNLDSNDQYISKLQQMIENITNILVNVDQNIVSNITEIENRIISNYSKSDYNLFINSTILDNRIFKNISNIKNVITTSQLTADTNLLLNTSVLDWRIFNNISHIQLTINNLQSQLNDFNTSLQNSSQIIEHQQNIIKNLTQQLNCTNSYGYSLINGSCVQVTCSISGQQSINGICQCTNINSVVIDGSCICPLNSNLIGISCVCSISGQAIQNGSCICSTTGAFLSNNICTCGINSLNISNICSCPSGASLINGVCTCITSNAYISGNQCVCPAYSSIVGNTCSCPANSQIVNNICTCNLNTGLVMNNGVCQCQTSGAYINIGVCTCGVNAQNISNQCLCPTNSSLINNVCVCDQITGQQIINGICQCINNSCYGINIPNLECSQEVFTQTFNIYSVTNQIYTSNDFSAGYVFSTTTFIQNAFINVANNVYTTTFNPLFQSQNTFMNLKIQFGAQVTNTGSFMVLSSSSIIVNQMNIISKSGSQIMVNSASQLNILTSTSINSSITNLLINLSFAPSNGNITLVSNIDGLLNISGYEVLGSYISTLTVAMIGININSASVSVNQVSFRASCYNVGNSSSYFFGNSTSSTFTINNIAIILGTIENFLLLDSITSTASQYYLFGGIVAIITKNSVVNAYNVILDSYQKFSTNITNSGLLIGYVLINSSSIFIRNVCLQQNITSTTQSMEFFGLIGFDYCNISIINASIVFSVQSTAYIWGLGIIAIQKSKSAEIVNMRASTSVSSNSGSYVGSIFGSQEAFLCSIQNVSVFDGILTCKYTMGGIAGHSTNIKIQNTSVSNVSIIGASKIGGYFGESYQPVNVVNSKIEFVHLSGSSLVGLIVGKNVGVYSSSGSSSTQNYINGVLQSDCPVLSNTWSVVGCE</sequence>
<evidence type="ECO:0000313" key="1">
    <source>
        <dbReference type="EMBL" id="CAI9949212.1"/>
    </source>
</evidence>
<evidence type="ECO:0000313" key="2">
    <source>
        <dbReference type="EMBL" id="CAL6092360.1"/>
    </source>
</evidence>
<proteinExistence type="predicted"/>
<reference evidence="2 3" key="2">
    <citation type="submission" date="2024-07" db="EMBL/GenBank/DDBJ databases">
        <authorList>
            <person name="Akdeniz Z."/>
        </authorList>
    </citation>
    <scope>NUCLEOTIDE SEQUENCE [LARGE SCALE GENOMIC DNA]</scope>
</reference>
<comment type="caution">
    <text evidence="1">The sequence shown here is derived from an EMBL/GenBank/DDBJ whole genome shotgun (WGS) entry which is preliminary data.</text>
</comment>
<dbReference type="EMBL" id="CATOUU010000794">
    <property type="protein sequence ID" value="CAI9949212.1"/>
    <property type="molecule type" value="Genomic_DNA"/>
</dbReference>
<protein>
    <submittedName>
        <fullName evidence="1">Uncharacterized protein</fullName>
    </submittedName>
</protein>
<reference evidence="1" key="1">
    <citation type="submission" date="2023-06" db="EMBL/GenBank/DDBJ databases">
        <authorList>
            <person name="Kurt Z."/>
        </authorList>
    </citation>
    <scope>NUCLEOTIDE SEQUENCE</scope>
</reference>